<feature type="domain" description="3'-5' exonuclease" evidence="11">
    <location>
        <begin position="487"/>
        <end position="664"/>
    </location>
</feature>
<dbReference type="GO" id="GO:0008408">
    <property type="term" value="F:3'-5' exonuclease activity"/>
    <property type="evidence" value="ECO:0007669"/>
    <property type="project" value="InterPro"/>
</dbReference>
<keyword evidence="4" id="KW-0378">Hydrolase</keyword>
<keyword evidence="7" id="KW-0539">Nucleus</keyword>
<organism evidence="12 13">
    <name type="scientific">Circinella minor</name>
    <dbReference type="NCBI Taxonomy" id="1195481"/>
    <lineage>
        <taxon>Eukaryota</taxon>
        <taxon>Fungi</taxon>
        <taxon>Fungi incertae sedis</taxon>
        <taxon>Mucoromycota</taxon>
        <taxon>Mucoromycotina</taxon>
        <taxon>Mucoromycetes</taxon>
        <taxon>Mucorales</taxon>
        <taxon>Lichtheimiaceae</taxon>
        <taxon>Circinella</taxon>
    </lineage>
</organism>
<dbReference type="PANTHER" id="PTHR13620">
    <property type="entry name" value="3-5 EXONUCLEASE"/>
    <property type="match status" value="1"/>
</dbReference>
<evidence type="ECO:0000256" key="7">
    <source>
        <dbReference type="ARBA" id="ARBA00023242"/>
    </source>
</evidence>
<evidence type="ECO:0000313" key="12">
    <source>
        <dbReference type="EMBL" id="KAG2223601.1"/>
    </source>
</evidence>
<dbReference type="GO" id="GO:0005634">
    <property type="term" value="C:nucleus"/>
    <property type="evidence" value="ECO:0007669"/>
    <property type="project" value="UniProtKB-SubCell"/>
</dbReference>
<dbReference type="InterPro" id="IPR046616">
    <property type="entry name" value="DUF6729"/>
</dbReference>
<evidence type="ECO:0000256" key="2">
    <source>
        <dbReference type="ARBA" id="ARBA00022722"/>
    </source>
</evidence>
<evidence type="ECO:0000313" key="13">
    <source>
        <dbReference type="Proteomes" id="UP000646827"/>
    </source>
</evidence>
<comment type="caution">
    <text evidence="12">The sequence shown here is derived from an EMBL/GenBank/DDBJ whole genome shotgun (WGS) entry which is preliminary data.</text>
</comment>
<evidence type="ECO:0000259" key="11">
    <source>
        <dbReference type="SMART" id="SM00474"/>
    </source>
</evidence>
<dbReference type="AlphaFoldDB" id="A0A8H7S6J7"/>
<dbReference type="Proteomes" id="UP000646827">
    <property type="component" value="Unassembled WGS sequence"/>
</dbReference>
<dbReference type="InterPro" id="IPR051132">
    <property type="entry name" value="3-5_Exonuclease_domain"/>
</dbReference>
<dbReference type="EMBL" id="JAEPRB010000058">
    <property type="protein sequence ID" value="KAG2223601.1"/>
    <property type="molecule type" value="Genomic_DNA"/>
</dbReference>
<keyword evidence="2" id="KW-0540">Nuclease</keyword>
<dbReference type="InterPro" id="IPR002562">
    <property type="entry name" value="3'-5'_exonuclease_dom"/>
</dbReference>
<evidence type="ECO:0000256" key="8">
    <source>
        <dbReference type="ARBA" id="ARBA00040531"/>
    </source>
</evidence>
<keyword evidence="3" id="KW-0479">Metal-binding</keyword>
<reference evidence="12 13" key="1">
    <citation type="submission" date="2020-12" db="EMBL/GenBank/DDBJ databases">
        <title>Metabolic potential, ecology and presence of endohyphal bacteria is reflected in genomic diversity of Mucoromycotina.</title>
        <authorList>
            <person name="Muszewska A."/>
            <person name="Okrasinska A."/>
            <person name="Steczkiewicz K."/>
            <person name="Drgas O."/>
            <person name="Orlowska M."/>
            <person name="Perlinska-Lenart U."/>
            <person name="Aleksandrzak-Piekarczyk T."/>
            <person name="Szatraj K."/>
            <person name="Zielenkiewicz U."/>
            <person name="Pilsyk S."/>
            <person name="Malc E."/>
            <person name="Mieczkowski P."/>
            <person name="Kruszewska J.S."/>
            <person name="Biernat P."/>
            <person name="Pawlowska J."/>
        </authorList>
    </citation>
    <scope>NUCLEOTIDE SEQUENCE [LARGE SCALE GENOMIC DNA]</scope>
    <source>
        <strain evidence="12 13">CBS 142.35</strain>
    </source>
</reference>
<dbReference type="GO" id="GO:0046872">
    <property type="term" value="F:metal ion binding"/>
    <property type="evidence" value="ECO:0007669"/>
    <property type="project" value="UniProtKB-KW"/>
</dbReference>
<dbReference type="CDD" id="cd06141">
    <property type="entry name" value="WRN_exo"/>
    <property type="match status" value="1"/>
</dbReference>
<dbReference type="PANTHER" id="PTHR13620:SF109">
    <property type="entry name" value="3'-5' EXONUCLEASE"/>
    <property type="match status" value="1"/>
</dbReference>
<dbReference type="Gene3D" id="3.30.420.10">
    <property type="entry name" value="Ribonuclease H-like superfamily/Ribonuclease H"/>
    <property type="match status" value="1"/>
</dbReference>
<dbReference type="InterPro" id="IPR012337">
    <property type="entry name" value="RNaseH-like_sf"/>
</dbReference>
<dbReference type="OrthoDB" id="2278185at2759"/>
<dbReference type="SUPFAM" id="SSF53098">
    <property type="entry name" value="Ribonuclease H-like"/>
    <property type="match status" value="1"/>
</dbReference>
<keyword evidence="13" id="KW-1185">Reference proteome</keyword>
<dbReference type="GO" id="GO:0003676">
    <property type="term" value="F:nucleic acid binding"/>
    <property type="evidence" value="ECO:0007669"/>
    <property type="project" value="InterPro"/>
</dbReference>
<dbReference type="GO" id="GO:0006139">
    <property type="term" value="P:nucleobase-containing compound metabolic process"/>
    <property type="evidence" value="ECO:0007669"/>
    <property type="project" value="InterPro"/>
</dbReference>
<feature type="region of interest" description="Disordered" evidence="10">
    <location>
        <begin position="27"/>
        <end position="91"/>
    </location>
</feature>
<dbReference type="SMART" id="SM00474">
    <property type="entry name" value="35EXOc"/>
    <property type="match status" value="1"/>
</dbReference>
<evidence type="ECO:0000256" key="1">
    <source>
        <dbReference type="ARBA" id="ARBA00004123"/>
    </source>
</evidence>
<accession>A0A8H7S6J7</accession>
<gene>
    <name evidence="12" type="ORF">INT45_001683</name>
</gene>
<dbReference type="InterPro" id="IPR036397">
    <property type="entry name" value="RNaseH_sf"/>
</dbReference>
<evidence type="ECO:0000256" key="4">
    <source>
        <dbReference type="ARBA" id="ARBA00022801"/>
    </source>
</evidence>
<keyword evidence="5" id="KW-0269">Exonuclease</keyword>
<protein>
    <recommendedName>
        <fullName evidence="8">3'-5' exonuclease</fullName>
    </recommendedName>
    <alternativeName>
        <fullName evidence="9">Werner Syndrome-like exonuclease</fullName>
    </alternativeName>
</protein>
<keyword evidence="6" id="KW-0460">Magnesium</keyword>
<evidence type="ECO:0000256" key="3">
    <source>
        <dbReference type="ARBA" id="ARBA00022723"/>
    </source>
</evidence>
<evidence type="ECO:0000256" key="6">
    <source>
        <dbReference type="ARBA" id="ARBA00022842"/>
    </source>
</evidence>
<evidence type="ECO:0000256" key="9">
    <source>
        <dbReference type="ARBA" id="ARBA00042761"/>
    </source>
</evidence>
<dbReference type="Pfam" id="PF01612">
    <property type="entry name" value="DNA_pol_A_exo1"/>
    <property type="match status" value="1"/>
</dbReference>
<name>A0A8H7S6J7_9FUNG</name>
<evidence type="ECO:0000256" key="10">
    <source>
        <dbReference type="SAM" id="MobiDB-lite"/>
    </source>
</evidence>
<feature type="compositionally biased region" description="Acidic residues" evidence="10">
    <location>
        <begin position="44"/>
        <end position="63"/>
    </location>
</feature>
<sequence length="681" mass="77918">MRVLQKVNPLQQLLHKLISLVDSGILEEDNNSPVNTSQIPIMADFDDDNSDCETDNDDDSDVEDNGKQNESAQNNSNNINKNNPNRNDNKNKKTFLHKYLLSIQERLVRDKKNSGEGLLVEYSRGTFWTLPPDPFFALRNPSPEILALRADESFDYDPAMLYLPKVFLWLLHLLVNYKLKCQEPNCTSHLTINGYPKNPPARRVVDLKRNFYVMSMTYICTNKHCKKTLSGHNKGIIRKLPLYLQQEFPAYFTHRTGISRDVGDVFRPCVQNALGPKRFQKVLQELQRLTHARLEFQYLNYINSRRTSPTLEEIISPPTFQTFSSYDDKDGYAGYIPSGQYLHTIYTIIINEIRHLIDKQVMVLGGRVLKGDHTFKIIKHLGRIDGSPTFLAVYTVCNEYEEIRMQLLIPTKSLKHLKFAFDSMRDAYNMYGHDHPEIFFTDNVTGEQAFLSSVLPSLTRDVVPVKLSDIKTNNQLPVVPIPENVNIIILSTYNEIKRTFETMLEDKPFVVGFDCEWPYDKYTGTQGKLALIQIATSRNIWILKLATLSELPEPLQRFLQDGDIKKVGRAVGGDLAKIHRDFGVLCQGDLELGRFCKERDVIHDARMSLADICKKVLGCSLPKVDDIRSSDWDSDILSPQQIEYAAHDAWAGLDVFNAVITRYFPVGKLVLKPLQGIHTEI</sequence>
<evidence type="ECO:0000256" key="5">
    <source>
        <dbReference type="ARBA" id="ARBA00022839"/>
    </source>
</evidence>
<feature type="compositionally biased region" description="Low complexity" evidence="10">
    <location>
        <begin position="74"/>
        <end position="86"/>
    </location>
</feature>
<proteinExistence type="predicted"/>
<dbReference type="Pfam" id="PF20499">
    <property type="entry name" value="DUF6729"/>
    <property type="match status" value="1"/>
</dbReference>
<comment type="subcellular location">
    <subcellularLocation>
        <location evidence="1">Nucleus</location>
    </subcellularLocation>
</comment>